<sequence>MKTAINVSLKKIFKNELKLWATINRNERQNLRFHAYQQNDQRSADFKAKETGIHTVRHNY</sequence>
<accession>A0A0V0XPK3</accession>
<gene>
    <name evidence="1" type="ORF">T4E_4933</name>
</gene>
<evidence type="ECO:0000313" key="2">
    <source>
        <dbReference type="Proteomes" id="UP000054815"/>
    </source>
</evidence>
<name>A0A0V0XPK3_TRIPS</name>
<evidence type="ECO:0000313" key="1">
    <source>
        <dbReference type="EMBL" id="KRX89785.1"/>
    </source>
</evidence>
<proteinExistence type="predicted"/>
<dbReference type="Proteomes" id="UP000054815">
    <property type="component" value="Unassembled WGS sequence"/>
</dbReference>
<dbReference type="AlphaFoldDB" id="A0A0V0XPK3"/>
<dbReference type="EMBL" id="JYDU01000187">
    <property type="protein sequence ID" value="KRX89785.1"/>
    <property type="molecule type" value="Genomic_DNA"/>
</dbReference>
<organism evidence="1 2">
    <name type="scientific">Trichinella pseudospiralis</name>
    <name type="common">Parasitic roundworm</name>
    <dbReference type="NCBI Taxonomy" id="6337"/>
    <lineage>
        <taxon>Eukaryota</taxon>
        <taxon>Metazoa</taxon>
        <taxon>Ecdysozoa</taxon>
        <taxon>Nematoda</taxon>
        <taxon>Enoplea</taxon>
        <taxon>Dorylaimia</taxon>
        <taxon>Trichinellida</taxon>
        <taxon>Trichinellidae</taxon>
        <taxon>Trichinella</taxon>
    </lineage>
</organism>
<reference evidence="1 2" key="1">
    <citation type="submission" date="2015-01" db="EMBL/GenBank/DDBJ databases">
        <title>Evolution of Trichinella species and genotypes.</title>
        <authorList>
            <person name="Korhonen P.K."/>
            <person name="Edoardo P."/>
            <person name="Giuseppe L.R."/>
            <person name="Gasser R.B."/>
        </authorList>
    </citation>
    <scope>NUCLEOTIDE SEQUENCE [LARGE SCALE GENOMIC DNA]</scope>
    <source>
        <strain evidence="1">ISS141</strain>
    </source>
</reference>
<comment type="caution">
    <text evidence="1">The sequence shown here is derived from an EMBL/GenBank/DDBJ whole genome shotgun (WGS) entry which is preliminary data.</text>
</comment>
<protein>
    <submittedName>
        <fullName evidence="1">Uncharacterized protein</fullName>
    </submittedName>
</protein>